<proteinExistence type="predicted"/>
<dbReference type="SUPFAM" id="SSF53756">
    <property type="entry name" value="UDP-Glycosyltransferase/glycogen phosphorylase"/>
    <property type="match status" value="1"/>
</dbReference>
<sequence length="356" mass="41259">MDVLFIGKRFYTNRDAYNEKFGRIYQIPYYISQKKTTHLWLIDYHTRNTNRSNDQQLEITTTPVFSLMFLYMIFKMIFKRPKLIIASGDCYIGLLSLILSKITRSKFIFDVYDKYDTFSGYRNLFGINLYQLLLKKSDMCLFPSLKLLNDTNKICQKTFFVPNGIDESLFYPKDKSQARQNFNLENNHLYIGYFGSMETERGIDDLIQATKVVRATGIDLKILIAGTKRIDLTLDDEFIHYLGNIPFNTVSTAMSCCDLLALPYRQSALMDHGSSCKIAEYLALNIPIVSTNSSNFSSNFNLSKTETSMLSECSDPNSFAQAILNQLKNPYYFKAKDDRTWTYINQQLYTVLFKGE</sequence>
<dbReference type="RefSeq" id="WP_120373633.1">
    <property type="nucleotide sequence ID" value="NZ_RCHC01000009.1"/>
</dbReference>
<gene>
    <name evidence="2" type="ORF">D9K81_09760</name>
</gene>
<keyword evidence="3" id="KW-1185">Reference proteome</keyword>
<dbReference type="Pfam" id="PF13692">
    <property type="entry name" value="Glyco_trans_1_4"/>
    <property type="match status" value="1"/>
</dbReference>
<comment type="caution">
    <text evidence="2">The sequence shown here is derived from an EMBL/GenBank/DDBJ whole genome shotgun (WGS) entry which is preliminary data.</text>
</comment>
<dbReference type="EMBL" id="RCHC01000009">
    <property type="protein sequence ID" value="RLL21512.1"/>
    <property type="molecule type" value="Genomic_DNA"/>
</dbReference>
<name>A0ABX9TVA5_9GAMM</name>
<dbReference type="PANTHER" id="PTHR46401:SF2">
    <property type="entry name" value="GLYCOSYLTRANSFERASE WBBK-RELATED"/>
    <property type="match status" value="1"/>
</dbReference>
<evidence type="ECO:0000313" key="2">
    <source>
        <dbReference type="EMBL" id="RLL21512.1"/>
    </source>
</evidence>
<dbReference type="Gene3D" id="3.40.50.2000">
    <property type="entry name" value="Glycogen Phosphorylase B"/>
    <property type="match status" value="2"/>
</dbReference>
<reference evidence="2 3" key="1">
    <citation type="submission" date="2018-09" db="EMBL/GenBank/DDBJ databases">
        <title>The draft genome of Acinetobacter sp. strains.</title>
        <authorList>
            <person name="Qin J."/>
            <person name="Feng Y."/>
            <person name="Zong Z."/>
        </authorList>
    </citation>
    <scope>NUCLEOTIDE SEQUENCE [LARGE SCALE GENOMIC DNA]</scope>
    <source>
        <strain evidence="2 3">WCHAc060005</strain>
    </source>
</reference>
<keyword evidence="1" id="KW-0808">Transferase</keyword>
<accession>A0ABX9TVA5</accession>
<evidence type="ECO:0000256" key="1">
    <source>
        <dbReference type="ARBA" id="ARBA00022679"/>
    </source>
</evidence>
<evidence type="ECO:0000313" key="3">
    <source>
        <dbReference type="Proteomes" id="UP000280271"/>
    </source>
</evidence>
<organism evidence="2 3">
    <name type="scientific">Acinetobacter chengduensis</name>
    <dbReference type="NCBI Taxonomy" id="2420890"/>
    <lineage>
        <taxon>Bacteria</taxon>
        <taxon>Pseudomonadati</taxon>
        <taxon>Pseudomonadota</taxon>
        <taxon>Gammaproteobacteria</taxon>
        <taxon>Moraxellales</taxon>
        <taxon>Moraxellaceae</taxon>
        <taxon>Acinetobacter</taxon>
    </lineage>
</organism>
<dbReference type="Proteomes" id="UP000280271">
    <property type="component" value="Unassembled WGS sequence"/>
</dbReference>
<protein>
    <submittedName>
        <fullName evidence="2">Glycosyltransferase</fullName>
    </submittedName>
</protein>
<dbReference type="PANTHER" id="PTHR46401">
    <property type="entry name" value="GLYCOSYLTRANSFERASE WBBK-RELATED"/>
    <property type="match status" value="1"/>
</dbReference>